<dbReference type="EC" id="1.10.3.11" evidence="20"/>
<evidence type="ECO:0000256" key="19">
    <source>
        <dbReference type="ARBA" id="ARBA00023242"/>
    </source>
</evidence>
<keyword evidence="19" id="KW-0539">Nucleus</keyword>
<evidence type="ECO:0000256" key="8">
    <source>
        <dbReference type="ARBA" id="ARBA00022692"/>
    </source>
</evidence>
<feature type="compositionally biased region" description="Low complexity" evidence="22">
    <location>
        <begin position="1035"/>
        <end position="1065"/>
    </location>
</feature>
<organism evidence="24 25">
    <name type="scientific">Chlorella sorokiniana</name>
    <name type="common">Freshwater green alga</name>
    <dbReference type="NCBI Taxonomy" id="3076"/>
    <lineage>
        <taxon>Eukaryota</taxon>
        <taxon>Viridiplantae</taxon>
        <taxon>Chlorophyta</taxon>
        <taxon>core chlorophytes</taxon>
        <taxon>Trebouxiophyceae</taxon>
        <taxon>Chlorellales</taxon>
        <taxon>Chlorellaceae</taxon>
        <taxon>Chlorella clade</taxon>
        <taxon>Chlorella</taxon>
    </lineage>
</organism>
<feature type="region of interest" description="Disordered" evidence="22">
    <location>
        <begin position="687"/>
        <end position="718"/>
    </location>
</feature>
<keyword evidence="25" id="KW-1185">Reference proteome</keyword>
<evidence type="ECO:0000256" key="15">
    <source>
        <dbReference type="ARBA" id="ARBA00023004"/>
    </source>
</evidence>
<dbReference type="GO" id="GO:0102721">
    <property type="term" value="F:ubiquinol:oxygen oxidoreductase activity"/>
    <property type="evidence" value="ECO:0007669"/>
    <property type="project" value="UniProtKB-EC"/>
</dbReference>
<dbReference type="Pfam" id="PF07817">
    <property type="entry name" value="GLE1"/>
    <property type="match status" value="1"/>
</dbReference>
<gene>
    <name evidence="24" type="ORF">C2E21_9521</name>
</gene>
<dbReference type="STRING" id="3076.A0A2P6TB89"/>
<keyword evidence="9 20" id="KW-0479">Metal-binding</keyword>
<dbReference type="GO" id="GO:0031369">
    <property type="term" value="F:translation initiation factor binding"/>
    <property type="evidence" value="ECO:0007669"/>
    <property type="project" value="TreeGrafter"/>
</dbReference>
<dbReference type="GO" id="GO:0106292">
    <property type="term" value="F:superoxide-generating NADPH oxidase activity"/>
    <property type="evidence" value="ECO:0007669"/>
    <property type="project" value="UniProtKB-ARBA"/>
</dbReference>
<comment type="catalytic activity">
    <reaction evidence="1 20">
        <text>2 a ubiquinol + O2 = 2 a ubiquinone + 2 H2O</text>
        <dbReference type="Rhea" id="RHEA:30255"/>
        <dbReference type="Rhea" id="RHEA-COMP:9565"/>
        <dbReference type="Rhea" id="RHEA-COMP:9566"/>
        <dbReference type="ChEBI" id="CHEBI:15377"/>
        <dbReference type="ChEBI" id="CHEBI:15379"/>
        <dbReference type="ChEBI" id="CHEBI:16389"/>
        <dbReference type="ChEBI" id="CHEBI:17976"/>
        <dbReference type="EC" id="1.10.3.11"/>
    </reaction>
</comment>
<proteinExistence type="inferred from homology"/>
<evidence type="ECO:0000256" key="17">
    <source>
        <dbReference type="ARBA" id="ARBA00023132"/>
    </source>
</evidence>
<dbReference type="OrthoDB" id="420884at2759"/>
<dbReference type="Gene3D" id="1.20.1260.140">
    <property type="entry name" value="Alternative oxidase"/>
    <property type="match status" value="1"/>
</dbReference>
<feature type="region of interest" description="Disordered" evidence="22">
    <location>
        <begin position="469"/>
        <end position="512"/>
    </location>
</feature>
<feature type="region of interest" description="Disordered" evidence="22">
    <location>
        <begin position="917"/>
        <end position="936"/>
    </location>
</feature>
<name>A0A2P6TB89_CHLSO</name>
<feature type="region of interest" description="Disordered" evidence="22">
    <location>
        <begin position="1026"/>
        <end position="1115"/>
    </location>
</feature>
<evidence type="ECO:0000256" key="7">
    <source>
        <dbReference type="ARBA" id="ARBA00022660"/>
    </source>
</evidence>
<dbReference type="GO" id="GO:0046872">
    <property type="term" value="F:metal ion binding"/>
    <property type="evidence" value="ECO:0007669"/>
    <property type="project" value="UniProtKB-UniRule"/>
</dbReference>
<dbReference type="PANTHER" id="PTHR12960">
    <property type="entry name" value="GLE-1-RELATED"/>
    <property type="match status" value="1"/>
</dbReference>
<protein>
    <recommendedName>
        <fullName evidence="20">Ubiquinol oxidase</fullName>
        <ecNumber evidence="20">1.10.3.11</ecNumber>
    </recommendedName>
</protein>
<evidence type="ECO:0000256" key="20">
    <source>
        <dbReference type="RuleBase" id="RU003779"/>
    </source>
</evidence>
<evidence type="ECO:0000256" key="2">
    <source>
        <dbReference type="ARBA" id="ARBA00004370"/>
    </source>
</evidence>
<dbReference type="GO" id="GO:0000822">
    <property type="term" value="F:inositol hexakisphosphate binding"/>
    <property type="evidence" value="ECO:0007669"/>
    <property type="project" value="TreeGrafter"/>
</dbReference>
<keyword evidence="18 20" id="KW-0472">Membrane</keyword>
<dbReference type="GO" id="GO:0098803">
    <property type="term" value="C:respiratory chain complex"/>
    <property type="evidence" value="ECO:0007669"/>
    <property type="project" value="UniProtKB-UniRule"/>
</dbReference>
<keyword evidence="7 20" id="KW-0679">Respiratory chain</keyword>
<evidence type="ECO:0000256" key="18">
    <source>
        <dbReference type="ARBA" id="ARBA00023136"/>
    </source>
</evidence>
<evidence type="ECO:0000256" key="1">
    <source>
        <dbReference type="ARBA" id="ARBA00001192"/>
    </source>
</evidence>
<dbReference type="Proteomes" id="UP000239899">
    <property type="component" value="Unassembled WGS sequence"/>
</dbReference>
<feature type="signal peptide" evidence="23">
    <location>
        <begin position="1"/>
        <end position="24"/>
    </location>
</feature>
<comment type="caution">
    <text evidence="24">The sequence shown here is derived from an EMBL/GenBank/DDBJ whole genome shotgun (WGS) entry which is preliminary data.</text>
</comment>
<dbReference type="CDD" id="cd01053">
    <property type="entry name" value="AOX"/>
    <property type="match status" value="1"/>
</dbReference>
<feature type="chain" id="PRO_5015176746" description="Ubiquinol oxidase" evidence="23">
    <location>
        <begin position="25"/>
        <end position="1600"/>
    </location>
</feature>
<evidence type="ECO:0000313" key="24">
    <source>
        <dbReference type="EMBL" id="PRW05807.1"/>
    </source>
</evidence>
<dbReference type="InterPro" id="IPR038506">
    <property type="entry name" value="GLE1-like_sf"/>
</dbReference>
<dbReference type="GO" id="GO:0015031">
    <property type="term" value="P:protein transport"/>
    <property type="evidence" value="ECO:0007669"/>
    <property type="project" value="UniProtKB-KW"/>
</dbReference>
<keyword evidence="16" id="KW-0811">Translocation</keyword>
<dbReference type="GO" id="GO:0005737">
    <property type="term" value="C:cytoplasm"/>
    <property type="evidence" value="ECO:0007669"/>
    <property type="project" value="TreeGrafter"/>
</dbReference>
<dbReference type="InterPro" id="IPR038659">
    <property type="entry name" value="AOX_sf"/>
</dbReference>
<keyword evidence="15 20" id="KW-0408">Iron</keyword>
<feature type="compositionally biased region" description="Basic and acidic residues" evidence="22">
    <location>
        <begin position="1584"/>
        <end position="1600"/>
    </location>
</feature>
<feature type="region of interest" description="Disordered" evidence="22">
    <location>
        <begin position="1579"/>
        <end position="1600"/>
    </location>
</feature>
<dbReference type="GO" id="GO:0005543">
    <property type="term" value="F:phospholipid binding"/>
    <property type="evidence" value="ECO:0007669"/>
    <property type="project" value="TreeGrafter"/>
</dbReference>
<keyword evidence="11" id="KW-0653">Protein transport</keyword>
<dbReference type="Gene3D" id="1.25.40.510">
    <property type="entry name" value="GLE1-like"/>
    <property type="match status" value="1"/>
</dbReference>
<keyword evidence="13" id="KW-1133">Transmembrane helix</keyword>
<keyword evidence="23" id="KW-0732">Signal</keyword>
<dbReference type="Pfam" id="PF01786">
    <property type="entry name" value="AOX"/>
    <property type="match status" value="1"/>
</dbReference>
<evidence type="ECO:0000256" key="13">
    <source>
        <dbReference type="ARBA" id="ARBA00022989"/>
    </source>
</evidence>
<dbReference type="EMBL" id="LHPG02000029">
    <property type="protein sequence ID" value="PRW05807.1"/>
    <property type="molecule type" value="Genomic_DNA"/>
</dbReference>
<evidence type="ECO:0000313" key="25">
    <source>
        <dbReference type="Proteomes" id="UP000239899"/>
    </source>
</evidence>
<reference evidence="24 25" key="1">
    <citation type="journal article" date="2018" name="Plant J.">
        <title>Genome sequences of Chlorella sorokiniana UTEX 1602 and Micractinium conductrix SAG 241.80: implications to maltose excretion by a green alga.</title>
        <authorList>
            <person name="Arriola M.B."/>
            <person name="Velmurugan N."/>
            <person name="Zhang Y."/>
            <person name="Plunkett M.H."/>
            <person name="Hondzo H."/>
            <person name="Barney B.M."/>
        </authorList>
    </citation>
    <scope>NUCLEOTIDE SEQUENCE [LARGE SCALE GENOMIC DNA]</scope>
    <source>
        <strain evidence="25">UTEX 1602</strain>
    </source>
</reference>
<evidence type="ECO:0000256" key="9">
    <source>
        <dbReference type="ARBA" id="ARBA00022723"/>
    </source>
</evidence>
<keyword evidence="14 20" id="KW-0560">Oxidoreductase</keyword>
<keyword evidence="8 20" id="KW-0812">Transmembrane</keyword>
<dbReference type="GO" id="GO:0044614">
    <property type="term" value="C:nuclear pore cytoplasmic filaments"/>
    <property type="evidence" value="ECO:0007669"/>
    <property type="project" value="TreeGrafter"/>
</dbReference>
<sequence>MLAAAAARFGGVAAAAALPATAAAFAPACHTALTKLAPSLTQLERFSASRFAPKAAEPAPEEPFVPQMHPGMARDDACDRSTAAANTPAGGKFTDSYMLMHPVYSKDYVESVRPSHRPPVKMHEKVGYYSVQACRTLFDVFTGYSTEMSERKWLARFLYLETVAGVPGMVAGMLRHMRSLRSMERDNGWIHTLLEEAENERMHKLRQPGIMFRAAVLAGQAVIFTGYTLAYSISPKACHSFVGYLEEEATYSRCLEDLDAGKLPQWTNLASPDIGKNYWKLGPDATMRDLLLAIRADEACHMYVNHVFAHLNRHDPNPFQPGSVHEWAALLPQPTDSEEQRQAKRRQLVKALHVKSGGLDGLRTQLHEAEQQQPGGDATVDTQRIASRERPAPPQPAEGGWKQVVRGNQAEQRSSAALPAWASPAAAAPVAAPAAAPEPAGAEAAPDADDAAAAEYHTPLLGRMLPAPGRAAAKAAQQGSGATAAGTTVPRSGLSSGVSSLPTSSSGIPTVPTTGAAAAVDVGSAAEEQIAARRRRRHAAAEPALGSGRLPLSAGGFLSGPPVLQVSPCADGRHLALLLGNFAPAGEPSDVLVLQLPSELAEVAGDAPAAEQGCGGSCCGVRVVACVAVQRSKWGEGLELTPNCLQLAATERAGLQLVLSAALELADEPPAAQPCILVLPLSSMSRDSSSALPDDKQRQRQLQQAVSPPGQILPPRPRRLRQGQQPLAIECRDVPLTCVLAAGSQELLVAGDGSGEVRRLSFDPLWRSYTWDRSLPPAKYRALDFEDLQQLQLYRDPEGGSTDAPPRRLLLGLSSSGRVALWDVDRSELLAARPCLDWRIRCLQPLSVAQAGLTTPVKQRVSAGAAAARPAGAAGGAVAAGSSTHLFVGLVEHRQSGRQQVAALMLSPTGLTVSASGALELPRPQPGRRPQPQHAQQQQVTALAAADGGCCWLGTAAGELLPWVLAGHGDTDGMAAAVPGGRVHGCSSRSAVTCAASLPSGEWQLVAATAGGCCTLLARRPGFGSATAGSGGGIRPRAGSAAAPPSSGAAALDRRLGSSSRRLSAPTGYSESGMSEAPAPSFSLQAPSGLSSDDEDEVDSKAAGRRRRASTGTAGVRPLAPAELALAEVTARLERQLRVQSQQKVAAFERAMLDLEAAEAAALAAVAQQREEAAAALAAAEAAAEQQRAAQRSQLLTGLRSQHQAKAQEGQRKVQQLEAAVRQQAEAAAAAAAAAAKADQERQAAADAAAQAERQRAAAAAEQAAAADKAAAEAAAAKAEQKKAAAAAAAAQASGLRIAPSAAAWEKQCADALAAAQASVKPFVEDRAMRDKKRAIDKFVTLNVQQISATLEQVRLKANALVQFMGAQHGAQRTYALLTLANKLISQCEVQVTRLHSFAFPLAEVAVAVMASQPDMVPLLAARLHQVCPLTVPKYIVFKSGADEDGYLKQLGYRIRTDEDTGEVTKESTDEFVGRMQGYLMLYAAVVQSDNPQNPHGLGHAWELLARLLNALPANRVTATAVDALLKVAGYRMHLAYRGQFAKLLQYISDQFLPALATSNDPDARAVYTRIQTYLKTRQFSKPPEGRDMPQFDASSYDRA</sequence>
<comment type="similarity">
    <text evidence="4 20">Belongs to the alternative oxidase family.</text>
</comment>
<evidence type="ECO:0000256" key="14">
    <source>
        <dbReference type="ARBA" id="ARBA00023002"/>
    </source>
</evidence>
<dbReference type="GO" id="GO:0016020">
    <property type="term" value="C:membrane"/>
    <property type="evidence" value="ECO:0007669"/>
    <property type="project" value="UniProtKB-SubCell"/>
</dbReference>
<evidence type="ECO:0000256" key="12">
    <source>
        <dbReference type="ARBA" id="ARBA00022982"/>
    </source>
</evidence>
<evidence type="ECO:0000256" key="3">
    <source>
        <dbReference type="ARBA" id="ARBA00004567"/>
    </source>
</evidence>
<keyword evidence="12 20" id="KW-0249">Electron transport</keyword>
<accession>A0A2P6TB89</accession>
<keyword evidence="10" id="KW-0509">mRNA transport</keyword>
<feature type="compositionally biased region" description="Polar residues" evidence="22">
    <location>
        <begin position="1082"/>
        <end position="1091"/>
    </location>
</feature>
<evidence type="ECO:0000256" key="22">
    <source>
        <dbReference type="SAM" id="MobiDB-lite"/>
    </source>
</evidence>
<evidence type="ECO:0000256" key="16">
    <source>
        <dbReference type="ARBA" id="ARBA00023010"/>
    </source>
</evidence>
<comment type="subcellular location">
    <subcellularLocation>
        <location evidence="2">Membrane</location>
    </subcellularLocation>
    <subcellularLocation>
        <location evidence="3">Nucleus</location>
        <location evidence="3">Nuclear pore complex</location>
    </subcellularLocation>
</comment>
<dbReference type="InterPro" id="IPR012476">
    <property type="entry name" value="GLE1"/>
</dbReference>
<evidence type="ECO:0000256" key="11">
    <source>
        <dbReference type="ARBA" id="ARBA00022927"/>
    </source>
</evidence>
<dbReference type="GO" id="GO:0016973">
    <property type="term" value="P:poly(A)+ mRNA export from nucleus"/>
    <property type="evidence" value="ECO:0007669"/>
    <property type="project" value="InterPro"/>
</dbReference>
<evidence type="ECO:0000256" key="10">
    <source>
        <dbReference type="ARBA" id="ARBA00022816"/>
    </source>
</evidence>
<comment type="similarity">
    <text evidence="5">Belongs to the GLE1 family.</text>
</comment>
<evidence type="ECO:0000256" key="5">
    <source>
        <dbReference type="ARBA" id="ARBA00011056"/>
    </source>
</evidence>
<evidence type="ECO:0000256" key="6">
    <source>
        <dbReference type="ARBA" id="ARBA00022448"/>
    </source>
</evidence>
<dbReference type="PANTHER" id="PTHR12960:SF0">
    <property type="entry name" value="MRNA EXPORT FACTOR GLE1"/>
    <property type="match status" value="1"/>
</dbReference>
<evidence type="ECO:0000256" key="21">
    <source>
        <dbReference type="SAM" id="Coils"/>
    </source>
</evidence>
<feature type="coiled-coil region" evidence="21">
    <location>
        <begin position="1163"/>
        <end position="1289"/>
    </location>
</feature>
<evidence type="ECO:0000256" key="4">
    <source>
        <dbReference type="ARBA" id="ARBA00008388"/>
    </source>
</evidence>
<keyword evidence="6" id="KW-0813">Transport</keyword>
<keyword evidence="21" id="KW-0175">Coiled coil</keyword>
<dbReference type="InterPro" id="IPR002680">
    <property type="entry name" value="AOX"/>
</dbReference>
<keyword evidence="17" id="KW-0906">Nuclear pore complex</keyword>
<dbReference type="GO" id="GO:0009916">
    <property type="term" value="F:alternative oxidase activity"/>
    <property type="evidence" value="ECO:0007669"/>
    <property type="project" value="UniProtKB-UniRule"/>
</dbReference>
<comment type="cofactor">
    <cofactor evidence="20">
        <name>Fe cation</name>
        <dbReference type="ChEBI" id="CHEBI:24875"/>
    </cofactor>
    <text evidence="20">Binds 2 iron ions per subunit.</text>
</comment>
<evidence type="ECO:0000256" key="23">
    <source>
        <dbReference type="SAM" id="SignalP"/>
    </source>
</evidence>